<keyword evidence="3" id="KW-1185">Reference proteome</keyword>
<evidence type="ECO:0000256" key="1">
    <source>
        <dbReference type="SAM" id="Phobius"/>
    </source>
</evidence>
<dbReference type="PANTHER" id="PTHR31170">
    <property type="entry name" value="BNAC04G53230D PROTEIN"/>
    <property type="match status" value="1"/>
</dbReference>
<dbReference type="EMBL" id="JAYMYQ010000006">
    <property type="protein sequence ID" value="KAK7322521.1"/>
    <property type="molecule type" value="Genomic_DNA"/>
</dbReference>
<dbReference type="Pfam" id="PF03140">
    <property type="entry name" value="DUF247"/>
    <property type="match status" value="1"/>
</dbReference>
<feature type="transmembrane region" description="Helical" evidence="1">
    <location>
        <begin position="145"/>
        <end position="169"/>
    </location>
</feature>
<dbReference type="AlphaFoldDB" id="A0AAN9Q520"/>
<dbReference type="Proteomes" id="UP001367508">
    <property type="component" value="Unassembled WGS sequence"/>
</dbReference>
<dbReference type="InterPro" id="IPR004158">
    <property type="entry name" value="DUF247_pln"/>
</dbReference>
<sequence>MRNNEVRINIEAMLEGIGEGNVLEVPQLQVEDSTEILFRNMIALEQCHYPYESYITDYVTIWDFLLNTQRDVDLLVGKKILVNWLGDNDQVAKMFNGLGKNIIQFNFSSHYIDLCKSLDDHWTYPCHKWKAGLERDYCSTPWQTAASIAAILLLIFSLLQSICSVLQVLQQSHASSNT</sequence>
<reference evidence="2 3" key="1">
    <citation type="submission" date="2024-01" db="EMBL/GenBank/DDBJ databases">
        <title>The genomes of 5 underutilized Papilionoideae crops provide insights into root nodulation and disease resistanc.</title>
        <authorList>
            <person name="Jiang F."/>
        </authorList>
    </citation>
    <scope>NUCLEOTIDE SEQUENCE [LARGE SCALE GENOMIC DNA]</scope>
    <source>
        <strain evidence="2">LVBAO_FW01</strain>
        <tissue evidence="2">Leaves</tissue>
    </source>
</reference>
<keyword evidence="1" id="KW-0812">Transmembrane</keyword>
<evidence type="ECO:0000313" key="2">
    <source>
        <dbReference type="EMBL" id="KAK7322521.1"/>
    </source>
</evidence>
<comment type="caution">
    <text evidence="2">The sequence shown here is derived from an EMBL/GenBank/DDBJ whole genome shotgun (WGS) entry which is preliminary data.</text>
</comment>
<keyword evidence="1" id="KW-1133">Transmembrane helix</keyword>
<dbReference type="PANTHER" id="PTHR31170:SF23">
    <property type="match status" value="1"/>
</dbReference>
<accession>A0AAN9Q520</accession>
<name>A0AAN9Q520_CANGL</name>
<organism evidence="2 3">
    <name type="scientific">Canavalia gladiata</name>
    <name type="common">Sword bean</name>
    <name type="synonym">Dolichos gladiatus</name>
    <dbReference type="NCBI Taxonomy" id="3824"/>
    <lineage>
        <taxon>Eukaryota</taxon>
        <taxon>Viridiplantae</taxon>
        <taxon>Streptophyta</taxon>
        <taxon>Embryophyta</taxon>
        <taxon>Tracheophyta</taxon>
        <taxon>Spermatophyta</taxon>
        <taxon>Magnoliopsida</taxon>
        <taxon>eudicotyledons</taxon>
        <taxon>Gunneridae</taxon>
        <taxon>Pentapetalae</taxon>
        <taxon>rosids</taxon>
        <taxon>fabids</taxon>
        <taxon>Fabales</taxon>
        <taxon>Fabaceae</taxon>
        <taxon>Papilionoideae</taxon>
        <taxon>50 kb inversion clade</taxon>
        <taxon>NPAAA clade</taxon>
        <taxon>indigoferoid/millettioid clade</taxon>
        <taxon>Phaseoleae</taxon>
        <taxon>Canavalia</taxon>
    </lineage>
</organism>
<proteinExistence type="predicted"/>
<gene>
    <name evidence="2" type="ORF">VNO77_25904</name>
</gene>
<protein>
    <submittedName>
        <fullName evidence="2">Uncharacterized protein</fullName>
    </submittedName>
</protein>
<evidence type="ECO:0000313" key="3">
    <source>
        <dbReference type="Proteomes" id="UP001367508"/>
    </source>
</evidence>
<keyword evidence="1" id="KW-0472">Membrane</keyword>